<name>A0AAD7DQU2_MYCRO</name>
<organism evidence="1 2">
    <name type="scientific">Mycena rosella</name>
    <name type="common">Pink bonnet</name>
    <name type="synonym">Agaricus rosellus</name>
    <dbReference type="NCBI Taxonomy" id="1033263"/>
    <lineage>
        <taxon>Eukaryota</taxon>
        <taxon>Fungi</taxon>
        <taxon>Dikarya</taxon>
        <taxon>Basidiomycota</taxon>
        <taxon>Agaricomycotina</taxon>
        <taxon>Agaricomycetes</taxon>
        <taxon>Agaricomycetidae</taxon>
        <taxon>Agaricales</taxon>
        <taxon>Marasmiineae</taxon>
        <taxon>Mycenaceae</taxon>
        <taxon>Mycena</taxon>
    </lineage>
</organism>
<evidence type="ECO:0000313" key="2">
    <source>
        <dbReference type="Proteomes" id="UP001221757"/>
    </source>
</evidence>
<comment type="caution">
    <text evidence="1">The sequence shown here is derived from an EMBL/GenBank/DDBJ whole genome shotgun (WGS) entry which is preliminary data.</text>
</comment>
<proteinExistence type="predicted"/>
<dbReference type="EMBL" id="JARKIE010000038">
    <property type="protein sequence ID" value="KAJ7695470.1"/>
    <property type="molecule type" value="Genomic_DNA"/>
</dbReference>
<reference evidence="1" key="1">
    <citation type="submission" date="2023-03" db="EMBL/GenBank/DDBJ databases">
        <title>Massive genome expansion in bonnet fungi (Mycena s.s.) driven by repeated elements and novel gene families across ecological guilds.</title>
        <authorList>
            <consortium name="Lawrence Berkeley National Laboratory"/>
            <person name="Harder C.B."/>
            <person name="Miyauchi S."/>
            <person name="Viragh M."/>
            <person name="Kuo A."/>
            <person name="Thoen E."/>
            <person name="Andreopoulos B."/>
            <person name="Lu D."/>
            <person name="Skrede I."/>
            <person name="Drula E."/>
            <person name="Henrissat B."/>
            <person name="Morin E."/>
            <person name="Kohler A."/>
            <person name="Barry K."/>
            <person name="LaButti K."/>
            <person name="Morin E."/>
            <person name="Salamov A."/>
            <person name="Lipzen A."/>
            <person name="Mereny Z."/>
            <person name="Hegedus B."/>
            <person name="Baldrian P."/>
            <person name="Stursova M."/>
            <person name="Weitz H."/>
            <person name="Taylor A."/>
            <person name="Grigoriev I.V."/>
            <person name="Nagy L.G."/>
            <person name="Martin F."/>
            <person name="Kauserud H."/>
        </authorList>
    </citation>
    <scope>NUCLEOTIDE SEQUENCE</scope>
    <source>
        <strain evidence="1">CBHHK067</strain>
    </source>
</reference>
<gene>
    <name evidence="1" type="ORF">B0H17DRAFT_1198693</name>
</gene>
<sequence>MCDSTAGTIPAISALLSYGAGGKELYNQYIGQMNWLLQRPHAHAFVFKGGVLSFFATLYNPDLVKRFMEGPSMQVTHYGGRKTILLEKSNSKCHFSADTVGPCEESLLLGHIPGTSAKEVWLWPPPSFLEGWSPHMQGYHSPSTYAVLKNLRDNIWIRKKFEWRT</sequence>
<dbReference type="AlphaFoldDB" id="A0AAD7DQU2"/>
<keyword evidence="2" id="KW-1185">Reference proteome</keyword>
<accession>A0AAD7DQU2</accession>
<dbReference type="Proteomes" id="UP001221757">
    <property type="component" value="Unassembled WGS sequence"/>
</dbReference>
<protein>
    <submittedName>
        <fullName evidence="1">Uncharacterized protein</fullName>
    </submittedName>
</protein>
<evidence type="ECO:0000313" key="1">
    <source>
        <dbReference type="EMBL" id="KAJ7695470.1"/>
    </source>
</evidence>